<accession>A0A1I1SB65</accession>
<dbReference type="OrthoDB" id="8562667at2"/>
<proteinExistence type="predicted"/>
<protein>
    <submittedName>
        <fullName evidence="1">Uncharacterized protein</fullName>
    </submittedName>
</protein>
<dbReference type="AlphaFoldDB" id="A0A1I1SB65"/>
<reference evidence="1 2" key="1">
    <citation type="submission" date="2016-10" db="EMBL/GenBank/DDBJ databases">
        <authorList>
            <person name="de Groot N.N."/>
        </authorList>
    </citation>
    <scope>NUCLEOTIDE SEQUENCE [LARGE SCALE GENOMIC DNA]</scope>
    <source>
        <strain evidence="1 2">HL3</strain>
    </source>
</reference>
<keyword evidence="2" id="KW-1185">Reference proteome</keyword>
<dbReference type="EMBL" id="FOMJ01000005">
    <property type="protein sequence ID" value="SFD43562.1"/>
    <property type="molecule type" value="Genomic_DNA"/>
</dbReference>
<sequence length="115" mass="12264">MTLGELLQFLDANTNHQFLAGEVAESLTRAQNGEHPDPIAGEILAGIAEGCGAADTDAEVERAQVVNSIGPLRLKYQADDAPVEGFRLMRETVLAIDEAFDQEAIRQKTGEAPSG</sequence>
<dbReference type="Proteomes" id="UP000198611">
    <property type="component" value="Unassembled WGS sequence"/>
</dbReference>
<evidence type="ECO:0000313" key="2">
    <source>
        <dbReference type="Proteomes" id="UP000198611"/>
    </source>
</evidence>
<dbReference type="RefSeq" id="WP_093428280.1">
    <property type="nucleotide sequence ID" value="NZ_FOMJ01000005.1"/>
</dbReference>
<organism evidence="1 2">
    <name type="scientific">Thiohalospira halophila DSM 15071</name>
    <dbReference type="NCBI Taxonomy" id="1123397"/>
    <lineage>
        <taxon>Bacteria</taxon>
        <taxon>Pseudomonadati</taxon>
        <taxon>Pseudomonadota</taxon>
        <taxon>Gammaproteobacteria</taxon>
        <taxon>Thiohalospirales</taxon>
        <taxon>Thiohalospiraceae</taxon>
        <taxon>Thiohalospira</taxon>
    </lineage>
</organism>
<name>A0A1I1SB65_9GAMM</name>
<gene>
    <name evidence="1" type="ORF">SAMN05660831_01634</name>
</gene>
<dbReference type="STRING" id="1123397.SAMN05660831_01634"/>
<evidence type="ECO:0000313" key="1">
    <source>
        <dbReference type="EMBL" id="SFD43562.1"/>
    </source>
</evidence>